<name>A0A919N156_9ACTN</name>
<sequence>MGRLCGAGVVAGALVVGPGVASAQATPPDPGVVSTLVWKKKVWGNDLTLRRIRMPAGTSTGWHYHRGPVAAKVVKGTLSHFDSSCKSDGVYAAGGTLLEQWGSNNVHIGRNLGSGELVLEVLYAQPSGSPLAVDAPDPGCAFGNPGAATQPGTARPS</sequence>
<proteinExistence type="predicted"/>
<gene>
    <name evidence="3" type="ORF">Ari01nite_80450</name>
</gene>
<dbReference type="Gene3D" id="2.60.120.10">
    <property type="entry name" value="Jelly Rolls"/>
    <property type="match status" value="1"/>
</dbReference>
<accession>A0A919N156</accession>
<reference evidence="3" key="1">
    <citation type="submission" date="2021-01" db="EMBL/GenBank/DDBJ databases">
        <title>Whole genome shotgun sequence of Actinoplanes rishiriensis NBRC 108556.</title>
        <authorList>
            <person name="Komaki H."/>
            <person name="Tamura T."/>
        </authorList>
    </citation>
    <scope>NUCLEOTIDE SEQUENCE</scope>
    <source>
        <strain evidence="3">NBRC 108556</strain>
    </source>
</reference>
<evidence type="ECO:0000256" key="2">
    <source>
        <dbReference type="SAM" id="SignalP"/>
    </source>
</evidence>
<dbReference type="Proteomes" id="UP000636960">
    <property type="component" value="Unassembled WGS sequence"/>
</dbReference>
<feature type="region of interest" description="Disordered" evidence="1">
    <location>
        <begin position="134"/>
        <end position="157"/>
    </location>
</feature>
<organism evidence="3 4">
    <name type="scientific">Paractinoplanes rishiriensis</name>
    <dbReference type="NCBI Taxonomy" id="1050105"/>
    <lineage>
        <taxon>Bacteria</taxon>
        <taxon>Bacillati</taxon>
        <taxon>Actinomycetota</taxon>
        <taxon>Actinomycetes</taxon>
        <taxon>Micromonosporales</taxon>
        <taxon>Micromonosporaceae</taxon>
        <taxon>Paractinoplanes</taxon>
    </lineage>
</organism>
<dbReference type="EMBL" id="BOMV01000087">
    <property type="protein sequence ID" value="GIF00581.1"/>
    <property type="molecule type" value="Genomic_DNA"/>
</dbReference>
<evidence type="ECO:0000313" key="4">
    <source>
        <dbReference type="Proteomes" id="UP000636960"/>
    </source>
</evidence>
<dbReference type="InterPro" id="IPR011051">
    <property type="entry name" value="RmlC_Cupin_sf"/>
</dbReference>
<keyword evidence="4" id="KW-1185">Reference proteome</keyword>
<dbReference type="AlphaFoldDB" id="A0A919N156"/>
<evidence type="ECO:0000256" key="1">
    <source>
        <dbReference type="SAM" id="MobiDB-lite"/>
    </source>
</evidence>
<comment type="caution">
    <text evidence="3">The sequence shown here is derived from an EMBL/GenBank/DDBJ whole genome shotgun (WGS) entry which is preliminary data.</text>
</comment>
<dbReference type="InterPro" id="IPR014710">
    <property type="entry name" value="RmlC-like_jellyroll"/>
</dbReference>
<feature type="chain" id="PRO_5036811366" evidence="2">
    <location>
        <begin position="24"/>
        <end position="157"/>
    </location>
</feature>
<dbReference type="SUPFAM" id="SSF51182">
    <property type="entry name" value="RmlC-like cupins"/>
    <property type="match status" value="1"/>
</dbReference>
<protein>
    <submittedName>
        <fullName evidence="3">Cupin</fullName>
    </submittedName>
</protein>
<feature type="signal peptide" evidence="2">
    <location>
        <begin position="1"/>
        <end position="23"/>
    </location>
</feature>
<evidence type="ECO:0000313" key="3">
    <source>
        <dbReference type="EMBL" id="GIF00581.1"/>
    </source>
</evidence>
<keyword evidence="2" id="KW-0732">Signal</keyword>